<feature type="transmembrane region" description="Helical" evidence="7">
    <location>
        <begin position="230"/>
        <end position="254"/>
    </location>
</feature>
<evidence type="ECO:0000256" key="4">
    <source>
        <dbReference type="ARBA" id="ARBA00023136"/>
    </source>
</evidence>
<keyword evidence="4 7" id="KW-0472">Membrane</keyword>
<accession>A0AB74JDJ0</accession>
<evidence type="ECO:0000256" key="3">
    <source>
        <dbReference type="ARBA" id="ARBA00022989"/>
    </source>
</evidence>
<protein>
    <recommendedName>
        <fullName evidence="8">Rhodopsin domain-containing protein</fullName>
    </recommendedName>
</protein>
<keyword evidence="2 7" id="KW-0812">Transmembrane</keyword>
<dbReference type="EMBL" id="QZAT01000278">
    <property type="protein sequence ID" value="THX20538.1"/>
    <property type="molecule type" value="Genomic_DNA"/>
</dbReference>
<feature type="domain" description="Rhodopsin" evidence="8">
    <location>
        <begin position="28"/>
        <end position="218"/>
    </location>
</feature>
<comment type="similarity">
    <text evidence="5">Belongs to the SAT4 family.</text>
</comment>
<evidence type="ECO:0000256" key="2">
    <source>
        <dbReference type="ARBA" id="ARBA00022692"/>
    </source>
</evidence>
<keyword evidence="3 7" id="KW-1133">Transmembrane helix</keyword>
<evidence type="ECO:0000256" key="1">
    <source>
        <dbReference type="ARBA" id="ARBA00004141"/>
    </source>
</evidence>
<evidence type="ECO:0000313" key="9">
    <source>
        <dbReference type="EMBL" id="THX20538.1"/>
    </source>
</evidence>
<dbReference type="Pfam" id="PF20684">
    <property type="entry name" value="Fung_rhodopsin"/>
    <property type="match status" value="1"/>
</dbReference>
<gene>
    <name evidence="9" type="ORF">D6D12_10343</name>
</gene>
<feature type="transmembrane region" description="Helical" evidence="7">
    <location>
        <begin position="167"/>
        <end position="188"/>
    </location>
</feature>
<feature type="transmembrane region" description="Helical" evidence="7">
    <location>
        <begin position="35"/>
        <end position="55"/>
    </location>
</feature>
<comment type="subcellular location">
    <subcellularLocation>
        <location evidence="1">Membrane</location>
        <topology evidence="1">Multi-pass membrane protein</topology>
    </subcellularLocation>
</comment>
<dbReference type="AlphaFoldDB" id="A0AB74JDJ0"/>
<reference evidence="9 10" key="1">
    <citation type="submission" date="2018-10" db="EMBL/GenBank/DDBJ databases">
        <title>Fifty Aureobasidium pullulans genomes reveal a recombining polyextremotolerant generalist.</title>
        <authorList>
            <person name="Gostincar C."/>
            <person name="Turk M."/>
            <person name="Zajc J."/>
            <person name="Gunde-Cimerman N."/>
        </authorList>
    </citation>
    <scope>NUCLEOTIDE SEQUENCE [LARGE SCALE GENOMIC DNA]</scope>
    <source>
        <strain evidence="9 10">EXF-10081</strain>
    </source>
</reference>
<dbReference type="InterPro" id="IPR052337">
    <property type="entry name" value="SAT4-like"/>
</dbReference>
<evidence type="ECO:0000259" key="8">
    <source>
        <dbReference type="Pfam" id="PF20684"/>
    </source>
</evidence>
<evidence type="ECO:0000313" key="10">
    <source>
        <dbReference type="Proteomes" id="UP000310374"/>
    </source>
</evidence>
<dbReference type="PANTHER" id="PTHR33048">
    <property type="entry name" value="PTH11-LIKE INTEGRAL MEMBRANE PROTEIN (AFU_ORTHOLOGUE AFUA_5G11245)"/>
    <property type="match status" value="1"/>
</dbReference>
<evidence type="ECO:0000256" key="7">
    <source>
        <dbReference type="SAM" id="Phobius"/>
    </source>
</evidence>
<evidence type="ECO:0000256" key="6">
    <source>
        <dbReference type="SAM" id="MobiDB-lite"/>
    </source>
</evidence>
<name>A0AB74JDJ0_AURPU</name>
<feature type="transmembrane region" description="Helical" evidence="7">
    <location>
        <begin position="125"/>
        <end position="146"/>
    </location>
</feature>
<organism evidence="9 10">
    <name type="scientific">Aureobasidium pullulans</name>
    <name type="common">Black yeast</name>
    <name type="synonym">Pullularia pullulans</name>
    <dbReference type="NCBI Taxonomy" id="5580"/>
    <lineage>
        <taxon>Eukaryota</taxon>
        <taxon>Fungi</taxon>
        <taxon>Dikarya</taxon>
        <taxon>Ascomycota</taxon>
        <taxon>Pezizomycotina</taxon>
        <taxon>Dothideomycetes</taxon>
        <taxon>Dothideomycetidae</taxon>
        <taxon>Dothideales</taxon>
        <taxon>Saccotheciaceae</taxon>
        <taxon>Aureobasidium</taxon>
    </lineage>
</organism>
<dbReference type="GO" id="GO:0016020">
    <property type="term" value="C:membrane"/>
    <property type="evidence" value="ECO:0007669"/>
    <property type="project" value="UniProtKB-SubCell"/>
</dbReference>
<evidence type="ECO:0000256" key="5">
    <source>
        <dbReference type="ARBA" id="ARBA00038359"/>
    </source>
</evidence>
<sequence>MVPLNVETWIWWSFVVLISRYQSLGTIRRFQADDYITMVAMCFFTTLIVTINIVAKSDSNLLPPGFDVSTLTPEQVHDREYGSKLVLVVEQSQIMTTWCEKLCLLFLYQRLVTVGSKERLAIKVLFYYVGISFVVMEVLYFGVWCRPFTMYWAVPSTKQCTAATNHLILNAVFNLSSDILILAVALPMFIKTRLPLRKKIAIVGIFSLGTFVIICAILNKVRKNRYRGPAAFVGCHGLDLMCHIAKCFLMHYLLPRSLFHFRKWQASNGDLSDVKVKFAAQPNAAFVWALIRRVFKFRSLGSFSGKNTYTPYNGYTPTYTTTHTRVETLVRKKPRHEEIDLDLLMPDPDEFEGIHRHTEIHVSEDTMSLKRENDSMTGTSSAWAEAWAVRAPAGPPPGSSSSREGNSSDDGRSTSDSTTSIVPPPQKPSKAMLRKSQNDSPV</sequence>
<dbReference type="InterPro" id="IPR049326">
    <property type="entry name" value="Rhodopsin_dom_fungi"/>
</dbReference>
<dbReference type="PANTHER" id="PTHR33048:SF47">
    <property type="entry name" value="INTEGRAL MEMBRANE PROTEIN-RELATED"/>
    <property type="match status" value="1"/>
</dbReference>
<comment type="caution">
    <text evidence="9">The sequence shown here is derived from an EMBL/GenBank/DDBJ whole genome shotgun (WGS) entry which is preliminary data.</text>
</comment>
<dbReference type="Proteomes" id="UP000310374">
    <property type="component" value="Unassembled WGS sequence"/>
</dbReference>
<feature type="region of interest" description="Disordered" evidence="6">
    <location>
        <begin position="388"/>
        <end position="442"/>
    </location>
</feature>
<feature type="transmembrane region" description="Helical" evidence="7">
    <location>
        <begin position="200"/>
        <end position="218"/>
    </location>
</feature>
<proteinExistence type="inferred from homology"/>